<protein>
    <submittedName>
        <fullName evidence="3">Uncharacterized protein LOC108558407</fullName>
    </submittedName>
</protein>
<sequence>MAVDINTFASMQKKDYIWPYPKPLMLKPSQPPVKTKPLNYFVATLVEPYCHCDAHLYDPQLKRYEKLAEKEKQLHQELIKLNEQIATLSNEILDHPCDTDDDKLKTTYQIDYTKRGLNITRYRKLMPAIESPVGVPVKGTGGLANAYRDPTSFRYSVFNRPVIDPCPPVSYAIAPENFDTYFKALTGRTEYQDTISKIGLSVIKSRQQYSQPLPSSRRRFGDTAL</sequence>
<evidence type="ECO:0000313" key="2">
    <source>
        <dbReference type="Proteomes" id="UP000695000"/>
    </source>
</evidence>
<proteinExistence type="predicted"/>
<dbReference type="Proteomes" id="UP000695000">
    <property type="component" value="Unplaced"/>
</dbReference>
<dbReference type="GeneID" id="108558407"/>
<gene>
    <name evidence="3" type="primary">LOC108558407</name>
</gene>
<keyword evidence="2" id="KW-1185">Reference proteome</keyword>
<evidence type="ECO:0000256" key="1">
    <source>
        <dbReference type="SAM" id="Coils"/>
    </source>
</evidence>
<accession>A0ABM1M8A4</accession>
<organism evidence="2 3">
    <name type="scientific">Nicrophorus vespilloides</name>
    <name type="common">Boreal carrion beetle</name>
    <dbReference type="NCBI Taxonomy" id="110193"/>
    <lineage>
        <taxon>Eukaryota</taxon>
        <taxon>Metazoa</taxon>
        <taxon>Ecdysozoa</taxon>
        <taxon>Arthropoda</taxon>
        <taxon>Hexapoda</taxon>
        <taxon>Insecta</taxon>
        <taxon>Pterygota</taxon>
        <taxon>Neoptera</taxon>
        <taxon>Endopterygota</taxon>
        <taxon>Coleoptera</taxon>
        <taxon>Polyphaga</taxon>
        <taxon>Staphyliniformia</taxon>
        <taxon>Silphidae</taxon>
        <taxon>Nicrophorinae</taxon>
        <taxon>Nicrophorus</taxon>
    </lineage>
</organism>
<name>A0ABM1M8A4_NICVS</name>
<feature type="coiled-coil region" evidence="1">
    <location>
        <begin position="61"/>
        <end position="91"/>
    </location>
</feature>
<keyword evidence="1" id="KW-0175">Coiled coil</keyword>
<evidence type="ECO:0000313" key="3">
    <source>
        <dbReference type="RefSeq" id="XP_017770804.1"/>
    </source>
</evidence>
<dbReference type="RefSeq" id="XP_017770804.1">
    <property type="nucleotide sequence ID" value="XM_017915315.1"/>
</dbReference>
<reference evidence="3" key="1">
    <citation type="submission" date="2025-08" db="UniProtKB">
        <authorList>
            <consortium name="RefSeq"/>
        </authorList>
    </citation>
    <scope>IDENTIFICATION</scope>
    <source>
        <tissue evidence="3">Whole Larva</tissue>
    </source>
</reference>